<sequence>MKLRTMKITTMLRVTVGLTLSILLSACSLVPQQSTPTVEIAKGTQVSLPAPSALGYQLTVSQLITATWSIDGKDKQEQLPVQLQVSDADVVLAGFSSWGTRVLSLQYDGTQINTEILNGLQGTLPEPEQVLFNLMITLWPSSAWEAPLNKVRWRMIDDGYSRTVFDSDGEKVIEIRYANADKLKGQIDFHHLKHGFSISIQTLQYQLN</sequence>
<evidence type="ECO:0000313" key="2">
    <source>
        <dbReference type="EMBL" id="CAH1589692.1"/>
    </source>
</evidence>
<proteinExistence type="predicted"/>
<reference evidence="2" key="1">
    <citation type="submission" date="2022-01" db="EMBL/GenBank/DDBJ databases">
        <authorList>
            <person name="Lagorce A."/>
        </authorList>
    </citation>
    <scope>NUCLEOTIDE SEQUENCE</scope>
    <source>
        <strain evidence="2">Th15_F1_A12</strain>
    </source>
</reference>
<dbReference type="AlphaFoldDB" id="A0AAU9QKY1"/>
<dbReference type="Pfam" id="PF11659">
    <property type="entry name" value="DUF3261"/>
    <property type="match status" value="1"/>
</dbReference>
<dbReference type="Proteomes" id="UP001295462">
    <property type="component" value="Unassembled WGS sequence"/>
</dbReference>
<feature type="chain" id="PRO_5043358897" evidence="1">
    <location>
        <begin position="27"/>
        <end position="208"/>
    </location>
</feature>
<protein>
    <submittedName>
        <fullName evidence="2">Lipoprotein</fullName>
    </submittedName>
</protein>
<keyword evidence="2" id="KW-0449">Lipoprotein</keyword>
<keyword evidence="1" id="KW-0732">Signal</keyword>
<dbReference type="PROSITE" id="PS51257">
    <property type="entry name" value="PROKAR_LIPOPROTEIN"/>
    <property type="match status" value="1"/>
</dbReference>
<dbReference type="InterPro" id="IPR021675">
    <property type="entry name" value="DUF3261"/>
</dbReference>
<dbReference type="EMBL" id="CAKMUD010000074">
    <property type="protein sequence ID" value="CAH1589692.1"/>
    <property type="molecule type" value="Genomic_DNA"/>
</dbReference>
<gene>
    <name evidence="2" type="ORF">THF1A12_210078</name>
</gene>
<name>A0AAU9QKY1_9VIBR</name>
<organism evidence="2 3">
    <name type="scientific">Vibrio jasicida</name>
    <dbReference type="NCBI Taxonomy" id="766224"/>
    <lineage>
        <taxon>Bacteria</taxon>
        <taxon>Pseudomonadati</taxon>
        <taxon>Pseudomonadota</taxon>
        <taxon>Gammaproteobacteria</taxon>
        <taxon>Vibrionales</taxon>
        <taxon>Vibrionaceae</taxon>
        <taxon>Vibrio</taxon>
    </lineage>
</organism>
<comment type="caution">
    <text evidence="2">The sequence shown here is derived from an EMBL/GenBank/DDBJ whole genome shotgun (WGS) entry which is preliminary data.</text>
</comment>
<evidence type="ECO:0000256" key="1">
    <source>
        <dbReference type="SAM" id="SignalP"/>
    </source>
</evidence>
<evidence type="ECO:0000313" key="3">
    <source>
        <dbReference type="Proteomes" id="UP001295462"/>
    </source>
</evidence>
<feature type="signal peptide" evidence="1">
    <location>
        <begin position="1"/>
        <end position="26"/>
    </location>
</feature>
<accession>A0AAU9QKY1</accession>